<evidence type="ECO:0000259" key="5">
    <source>
        <dbReference type="PROSITE" id="PS51755"/>
    </source>
</evidence>
<dbReference type="EMBL" id="JBHRTI010000007">
    <property type="protein sequence ID" value="MFC3148385.1"/>
    <property type="molecule type" value="Genomic_DNA"/>
</dbReference>
<dbReference type="RefSeq" id="WP_377304316.1">
    <property type="nucleotide sequence ID" value="NZ_CP180191.1"/>
</dbReference>
<dbReference type="InterPro" id="IPR039420">
    <property type="entry name" value="WalR-like"/>
</dbReference>
<evidence type="ECO:0000313" key="6">
    <source>
        <dbReference type="EMBL" id="MFC3148385.1"/>
    </source>
</evidence>
<sequence>MSTLLLVEDDLAIAQPLMFTLQREGFEVLHVSLGRAALQAMQAGGTAQATPPAAVILDVGLPDLTGFEVCRQLRSFSTVPVLFLTAQADEIDRVMGLEIGADDYVTKPFSPREVVARIRSLLRRASMTAQAAVPPLSATPAAAAPSHGAFVVDETRAQIRFHGQTLALTVTEYRLLLALLAQPGRVFTREQLIDAARGLNVGSGERAIDTHIKGLRAKLAAVHRASDPIRTHRGLGYSVEP</sequence>
<protein>
    <submittedName>
        <fullName evidence="6">Two-component system response regulator CreB</fullName>
    </submittedName>
</protein>
<reference evidence="7" key="1">
    <citation type="journal article" date="2019" name="Int. J. Syst. Evol. Microbiol.">
        <title>The Global Catalogue of Microorganisms (GCM) 10K type strain sequencing project: providing services to taxonomists for standard genome sequencing and annotation.</title>
        <authorList>
            <consortium name="The Broad Institute Genomics Platform"/>
            <consortium name="The Broad Institute Genome Sequencing Center for Infectious Disease"/>
            <person name="Wu L."/>
            <person name="Ma J."/>
        </authorList>
    </citation>
    <scope>NUCLEOTIDE SEQUENCE [LARGE SCALE GENOMIC DNA]</scope>
    <source>
        <strain evidence="7">KCTC 52168</strain>
    </source>
</reference>
<keyword evidence="2" id="KW-0597">Phosphoprotein</keyword>
<dbReference type="Pfam" id="PF00486">
    <property type="entry name" value="Trans_reg_C"/>
    <property type="match status" value="1"/>
</dbReference>
<dbReference type="Gene3D" id="1.10.10.10">
    <property type="entry name" value="Winged helix-like DNA-binding domain superfamily/Winged helix DNA-binding domain"/>
    <property type="match status" value="1"/>
</dbReference>
<evidence type="ECO:0000256" key="2">
    <source>
        <dbReference type="PROSITE-ProRule" id="PRU00169"/>
    </source>
</evidence>
<evidence type="ECO:0000259" key="4">
    <source>
        <dbReference type="PROSITE" id="PS50110"/>
    </source>
</evidence>
<feature type="domain" description="OmpR/PhoB-type" evidence="5">
    <location>
        <begin position="142"/>
        <end position="241"/>
    </location>
</feature>
<dbReference type="SMART" id="SM00448">
    <property type="entry name" value="REC"/>
    <property type="match status" value="1"/>
</dbReference>
<dbReference type="PROSITE" id="PS51755">
    <property type="entry name" value="OMPR_PHOB"/>
    <property type="match status" value="1"/>
</dbReference>
<dbReference type="PANTHER" id="PTHR48111">
    <property type="entry name" value="REGULATOR OF RPOS"/>
    <property type="match status" value="1"/>
</dbReference>
<keyword evidence="1 3" id="KW-0238">DNA-binding</keyword>
<evidence type="ECO:0000256" key="1">
    <source>
        <dbReference type="ARBA" id="ARBA00023125"/>
    </source>
</evidence>
<dbReference type="InterPro" id="IPR036388">
    <property type="entry name" value="WH-like_DNA-bd_sf"/>
</dbReference>
<dbReference type="Proteomes" id="UP001595556">
    <property type="component" value="Unassembled WGS sequence"/>
</dbReference>
<dbReference type="SUPFAM" id="SSF52172">
    <property type="entry name" value="CheY-like"/>
    <property type="match status" value="1"/>
</dbReference>
<evidence type="ECO:0000256" key="3">
    <source>
        <dbReference type="PROSITE-ProRule" id="PRU01091"/>
    </source>
</evidence>
<accession>A0ABV7H8D7</accession>
<proteinExistence type="predicted"/>
<gene>
    <name evidence="6" type="primary">creB</name>
    <name evidence="6" type="ORF">ACFOEN_12210</name>
</gene>
<dbReference type="NCBIfam" id="NF008296">
    <property type="entry name" value="PRK11083.1"/>
    <property type="match status" value="1"/>
</dbReference>
<name>A0ABV7H8D7_9BURK</name>
<dbReference type="SMART" id="SM00862">
    <property type="entry name" value="Trans_reg_C"/>
    <property type="match status" value="1"/>
</dbReference>
<dbReference type="PROSITE" id="PS50110">
    <property type="entry name" value="RESPONSE_REGULATORY"/>
    <property type="match status" value="1"/>
</dbReference>
<feature type="domain" description="Response regulatory" evidence="4">
    <location>
        <begin position="3"/>
        <end position="122"/>
    </location>
</feature>
<feature type="DNA-binding region" description="OmpR/PhoB-type" evidence="3">
    <location>
        <begin position="142"/>
        <end position="241"/>
    </location>
</feature>
<comment type="caution">
    <text evidence="6">The sequence shown here is derived from an EMBL/GenBank/DDBJ whole genome shotgun (WGS) entry which is preliminary data.</text>
</comment>
<dbReference type="InterPro" id="IPR016032">
    <property type="entry name" value="Sig_transdc_resp-reg_C-effctor"/>
</dbReference>
<keyword evidence="7" id="KW-1185">Reference proteome</keyword>
<dbReference type="SUPFAM" id="SSF46894">
    <property type="entry name" value="C-terminal effector domain of the bipartite response regulators"/>
    <property type="match status" value="1"/>
</dbReference>
<dbReference type="CDD" id="cd00383">
    <property type="entry name" value="trans_reg_C"/>
    <property type="match status" value="1"/>
</dbReference>
<dbReference type="InterPro" id="IPR001867">
    <property type="entry name" value="OmpR/PhoB-type_DNA-bd"/>
</dbReference>
<dbReference type="InterPro" id="IPR001789">
    <property type="entry name" value="Sig_transdc_resp-reg_receiver"/>
</dbReference>
<dbReference type="PANTHER" id="PTHR48111:SF6">
    <property type="entry name" value="TRANSCRIPTIONAL REGULATORY PROTEIN CREB"/>
    <property type="match status" value="1"/>
</dbReference>
<evidence type="ECO:0000313" key="7">
    <source>
        <dbReference type="Proteomes" id="UP001595556"/>
    </source>
</evidence>
<feature type="modified residue" description="4-aspartylphosphate" evidence="2">
    <location>
        <position position="58"/>
    </location>
</feature>
<dbReference type="Gene3D" id="6.10.250.690">
    <property type="match status" value="1"/>
</dbReference>
<dbReference type="Gene3D" id="3.40.50.2300">
    <property type="match status" value="1"/>
</dbReference>
<dbReference type="Pfam" id="PF00072">
    <property type="entry name" value="Response_reg"/>
    <property type="match status" value="1"/>
</dbReference>
<organism evidence="6 7">
    <name type="scientific">Piscinibacterium candidicorallinum</name>
    <dbReference type="NCBI Taxonomy" id="1793872"/>
    <lineage>
        <taxon>Bacteria</taxon>
        <taxon>Pseudomonadati</taxon>
        <taxon>Pseudomonadota</taxon>
        <taxon>Betaproteobacteria</taxon>
        <taxon>Burkholderiales</taxon>
        <taxon>Piscinibacterium</taxon>
    </lineage>
</organism>
<dbReference type="InterPro" id="IPR011006">
    <property type="entry name" value="CheY-like_superfamily"/>
</dbReference>